<protein>
    <submittedName>
        <fullName evidence="1">Uncharacterized protein</fullName>
    </submittedName>
</protein>
<reference evidence="1" key="1">
    <citation type="submission" date="2021-02" db="EMBL/GenBank/DDBJ databases">
        <authorList>
            <consortium name="DOE Joint Genome Institute"/>
            <person name="Ahrendt S."/>
            <person name="Looney B.P."/>
            <person name="Miyauchi S."/>
            <person name="Morin E."/>
            <person name="Drula E."/>
            <person name="Courty P.E."/>
            <person name="Chicoki N."/>
            <person name="Fauchery L."/>
            <person name="Kohler A."/>
            <person name="Kuo A."/>
            <person name="Labutti K."/>
            <person name="Pangilinan J."/>
            <person name="Lipzen A."/>
            <person name="Riley R."/>
            <person name="Andreopoulos W."/>
            <person name="He G."/>
            <person name="Johnson J."/>
            <person name="Barry K.W."/>
            <person name="Grigoriev I.V."/>
            <person name="Nagy L."/>
            <person name="Hibbett D."/>
            <person name="Henrissat B."/>
            <person name="Matheny P.B."/>
            <person name="Labbe J."/>
            <person name="Martin F."/>
        </authorList>
    </citation>
    <scope>NUCLEOTIDE SEQUENCE</scope>
    <source>
        <strain evidence="1">FP105234-sp</strain>
    </source>
</reference>
<gene>
    <name evidence="1" type="ORF">FA95DRAFT_1498636</name>
</gene>
<keyword evidence="2" id="KW-1185">Reference proteome</keyword>
<dbReference type="Proteomes" id="UP000814033">
    <property type="component" value="Unassembled WGS sequence"/>
</dbReference>
<name>A0ACB8RHP4_9AGAM</name>
<comment type="caution">
    <text evidence="1">The sequence shown here is derived from an EMBL/GenBank/DDBJ whole genome shotgun (WGS) entry which is preliminary data.</text>
</comment>
<evidence type="ECO:0000313" key="2">
    <source>
        <dbReference type="Proteomes" id="UP000814033"/>
    </source>
</evidence>
<evidence type="ECO:0000313" key="1">
    <source>
        <dbReference type="EMBL" id="KAI0043435.1"/>
    </source>
</evidence>
<organism evidence="1 2">
    <name type="scientific">Auriscalpium vulgare</name>
    <dbReference type="NCBI Taxonomy" id="40419"/>
    <lineage>
        <taxon>Eukaryota</taxon>
        <taxon>Fungi</taxon>
        <taxon>Dikarya</taxon>
        <taxon>Basidiomycota</taxon>
        <taxon>Agaricomycotina</taxon>
        <taxon>Agaricomycetes</taxon>
        <taxon>Russulales</taxon>
        <taxon>Auriscalpiaceae</taxon>
        <taxon>Auriscalpium</taxon>
    </lineage>
</organism>
<reference evidence="1" key="2">
    <citation type="journal article" date="2022" name="New Phytol.">
        <title>Evolutionary transition to the ectomycorrhizal habit in the genomes of a hyperdiverse lineage of mushroom-forming fungi.</title>
        <authorList>
            <person name="Looney B."/>
            <person name="Miyauchi S."/>
            <person name="Morin E."/>
            <person name="Drula E."/>
            <person name="Courty P.E."/>
            <person name="Kohler A."/>
            <person name="Kuo A."/>
            <person name="LaButti K."/>
            <person name="Pangilinan J."/>
            <person name="Lipzen A."/>
            <person name="Riley R."/>
            <person name="Andreopoulos W."/>
            <person name="He G."/>
            <person name="Johnson J."/>
            <person name="Nolan M."/>
            <person name="Tritt A."/>
            <person name="Barry K.W."/>
            <person name="Grigoriev I.V."/>
            <person name="Nagy L.G."/>
            <person name="Hibbett D."/>
            <person name="Henrissat B."/>
            <person name="Matheny P.B."/>
            <person name="Labbe J."/>
            <person name="Martin F.M."/>
        </authorList>
    </citation>
    <scope>NUCLEOTIDE SEQUENCE</scope>
    <source>
        <strain evidence="1">FP105234-sp</strain>
    </source>
</reference>
<dbReference type="EMBL" id="MU276018">
    <property type="protein sequence ID" value="KAI0043435.1"/>
    <property type="molecule type" value="Genomic_DNA"/>
</dbReference>
<proteinExistence type="predicted"/>
<sequence>MKVTGYRLLNTLLVTVFGIAKAILSYRGGRDAPTTLDWVLGVVVYVSMYWLGLWESAQPPVAPWFFHRDYATICCPPRRRRRRRQVEGT</sequence>
<accession>A0ACB8RHP4</accession>